<evidence type="ECO:0000256" key="7">
    <source>
        <dbReference type="ARBA" id="ARBA00023136"/>
    </source>
</evidence>
<feature type="domain" description="Ferric oxidoreductase" evidence="10">
    <location>
        <begin position="134"/>
        <end position="228"/>
    </location>
</feature>
<evidence type="ECO:0000313" key="13">
    <source>
        <dbReference type="Proteomes" id="UP000614334"/>
    </source>
</evidence>
<name>A0A8H7I9P4_9AGAM</name>
<keyword evidence="2 9" id="KW-0812">Transmembrane</keyword>
<dbReference type="GO" id="GO:0016175">
    <property type="term" value="F:superoxide-generating NAD(P)H oxidase activity"/>
    <property type="evidence" value="ECO:0007669"/>
    <property type="project" value="TreeGrafter"/>
</dbReference>
<protein>
    <submittedName>
        <fullName evidence="12">NADPH oxidase</fullName>
    </submittedName>
</protein>
<evidence type="ECO:0000256" key="9">
    <source>
        <dbReference type="SAM" id="Phobius"/>
    </source>
</evidence>
<dbReference type="Gene3D" id="3.40.50.80">
    <property type="entry name" value="Nucleotide-binding domain of ferredoxin-NADP reductase (FNR) module"/>
    <property type="match status" value="1"/>
</dbReference>
<dbReference type="EMBL" id="JACYCF010000016">
    <property type="protein sequence ID" value="KAF8752169.1"/>
    <property type="molecule type" value="Genomic_DNA"/>
</dbReference>
<dbReference type="Proteomes" id="UP000614334">
    <property type="component" value="Unassembled WGS sequence"/>
</dbReference>
<dbReference type="GO" id="GO:0006811">
    <property type="term" value="P:monoatomic ion transport"/>
    <property type="evidence" value="ECO:0007669"/>
    <property type="project" value="UniProtKB-KW"/>
</dbReference>
<evidence type="ECO:0000256" key="1">
    <source>
        <dbReference type="ARBA" id="ARBA00004141"/>
    </source>
</evidence>
<dbReference type="GO" id="GO:0006952">
    <property type="term" value="P:defense response"/>
    <property type="evidence" value="ECO:0007669"/>
    <property type="project" value="TreeGrafter"/>
</dbReference>
<dbReference type="InterPro" id="IPR000778">
    <property type="entry name" value="Cyt_b245_heavy_chain"/>
</dbReference>
<dbReference type="SUPFAM" id="SSF52343">
    <property type="entry name" value="Ferredoxin reductase-like, C-terminal NADP-linked domain"/>
    <property type="match status" value="1"/>
</dbReference>
<feature type="transmembrane region" description="Helical" evidence="9">
    <location>
        <begin position="135"/>
        <end position="154"/>
    </location>
</feature>
<dbReference type="GO" id="GO:0043020">
    <property type="term" value="C:NADPH oxidase complex"/>
    <property type="evidence" value="ECO:0007669"/>
    <property type="project" value="TreeGrafter"/>
</dbReference>
<evidence type="ECO:0000256" key="5">
    <source>
        <dbReference type="ARBA" id="ARBA00023002"/>
    </source>
</evidence>
<gene>
    <name evidence="12" type="ORF">RHS01_08095</name>
</gene>
<feature type="transmembrane region" description="Helical" evidence="9">
    <location>
        <begin position="216"/>
        <end position="236"/>
    </location>
</feature>
<sequence>MNRTDGLDFADRDPTVESHPDVPRSNLQRNKTERGRLQGLMRINSSTGIPTISMKNSQSGVFAAWKEKWDHWMVNDGGRQLFFGVVIILHLLVFGLGFVHYDLKDNSVGARALFGITFPIARTAALVLHVDAALILLPATAWSIVFFTVIHILAHMVNFTRLGLTQTKQIGPLLVLFLQANFATGPGITGWIMTAALGIMVWFAMEKRRRAHFERFWYSHHLFIVFFINWQLHGMFCMIKPDRPPYCSFNTIGRILREVRSRHRTYISKVIQHPSKVMEVQIKKEKTTTRAGQYIFLNVLKDYISVHIRVVGDFTTGEFVTFESVLSRKEIAQPLPRRRETFSLLEFPFFRLDNSRNWLATHADQSVSSFAAVSFAFSKALGCDFDSKPDKGGEKSKVVGTQANPPINRVLPRVMVDGPFGSASEDFLKSNSPRWIDRSATPARPRTKTDDAFLQFETVLLVGAGIGVTPFASILKSIWYRMNNFNDSKPTRLSKIPAKHIFGLVENELVGWRGRQHAFRSNLPSLYHFLFVFESFDLGCVYFTWVIRDFGTAEWFHSLLHAIEEQDTQNRIEISIYLTAKIKEDDMNNILVRPSLLPHYSLPKLTHTRGSSKQVQDVGAERDAITSLRAPTHFGRPNWDRVFSSIGQKHPETDVGVFFCGPAVLSKTLKQMSNKYTQPKGTRFFFGKENF</sequence>
<feature type="transmembrane region" description="Helical" evidence="9">
    <location>
        <begin position="107"/>
        <end position="128"/>
    </location>
</feature>
<evidence type="ECO:0000256" key="8">
    <source>
        <dbReference type="SAM" id="MobiDB-lite"/>
    </source>
</evidence>
<dbReference type="GO" id="GO:0042554">
    <property type="term" value="P:superoxide anion generation"/>
    <property type="evidence" value="ECO:0007669"/>
    <property type="project" value="TreeGrafter"/>
</dbReference>
<feature type="region of interest" description="Disordered" evidence="8">
    <location>
        <begin position="1"/>
        <end position="31"/>
    </location>
</feature>
<keyword evidence="6" id="KW-0406">Ion transport</keyword>
<keyword evidence="6" id="KW-0813">Transport</keyword>
<keyword evidence="3" id="KW-0249">Electron transport</keyword>
<comment type="subcellular location">
    <subcellularLocation>
        <location evidence="1">Membrane</location>
        <topology evidence="1">Multi-pass membrane protein</topology>
    </subcellularLocation>
</comment>
<accession>A0A8H7I9P4</accession>
<evidence type="ECO:0000256" key="3">
    <source>
        <dbReference type="ARBA" id="ARBA00022982"/>
    </source>
</evidence>
<keyword evidence="7 9" id="KW-0472">Membrane</keyword>
<evidence type="ECO:0000259" key="10">
    <source>
        <dbReference type="Pfam" id="PF01794"/>
    </source>
</evidence>
<feature type="transmembrane region" description="Helical" evidence="9">
    <location>
        <begin position="81"/>
        <end position="101"/>
    </location>
</feature>
<dbReference type="InterPro" id="IPR013130">
    <property type="entry name" value="Fe3_Rdtase_TM_dom"/>
</dbReference>
<dbReference type="PANTHER" id="PTHR11972">
    <property type="entry name" value="NADPH OXIDASE"/>
    <property type="match status" value="1"/>
</dbReference>
<keyword evidence="5" id="KW-0560">Oxidoreductase</keyword>
<dbReference type="Pfam" id="PF01794">
    <property type="entry name" value="Ferric_reduct"/>
    <property type="match status" value="1"/>
</dbReference>
<evidence type="ECO:0000256" key="6">
    <source>
        <dbReference type="ARBA" id="ARBA00023065"/>
    </source>
</evidence>
<dbReference type="Pfam" id="PF08030">
    <property type="entry name" value="NAD_binding_6"/>
    <property type="match status" value="1"/>
</dbReference>
<dbReference type="PANTHER" id="PTHR11972:SF153">
    <property type="entry name" value="SUPEROXIDE-GENERATING NADPH OXIDASE HEAVY CHAIN SUBUNIT A"/>
    <property type="match status" value="1"/>
</dbReference>
<organism evidence="12 13">
    <name type="scientific">Rhizoctonia solani</name>
    <dbReference type="NCBI Taxonomy" id="456999"/>
    <lineage>
        <taxon>Eukaryota</taxon>
        <taxon>Fungi</taxon>
        <taxon>Dikarya</taxon>
        <taxon>Basidiomycota</taxon>
        <taxon>Agaricomycotina</taxon>
        <taxon>Agaricomycetes</taxon>
        <taxon>Cantharellales</taxon>
        <taxon>Ceratobasidiaceae</taxon>
        <taxon>Rhizoctonia</taxon>
    </lineage>
</organism>
<evidence type="ECO:0000313" key="12">
    <source>
        <dbReference type="EMBL" id="KAF8752169.1"/>
    </source>
</evidence>
<evidence type="ECO:0000256" key="4">
    <source>
        <dbReference type="ARBA" id="ARBA00022989"/>
    </source>
</evidence>
<dbReference type="AlphaFoldDB" id="A0A8H7I9P4"/>
<comment type="caution">
    <text evidence="12">The sequence shown here is derived from an EMBL/GenBank/DDBJ whole genome shotgun (WGS) entry which is preliminary data.</text>
</comment>
<evidence type="ECO:0000259" key="11">
    <source>
        <dbReference type="Pfam" id="PF08030"/>
    </source>
</evidence>
<dbReference type="InterPro" id="IPR050369">
    <property type="entry name" value="RBOH/FRE"/>
</dbReference>
<feature type="transmembrane region" description="Helical" evidence="9">
    <location>
        <begin position="174"/>
        <end position="204"/>
    </location>
</feature>
<keyword evidence="4 9" id="KW-1133">Transmembrane helix</keyword>
<feature type="compositionally biased region" description="Basic and acidic residues" evidence="8">
    <location>
        <begin position="1"/>
        <end position="22"/>
    </location>
</feature>
<dbReference type="InterPro" id="IPR013121">
    <property type="entry name" value="Fe_red_NAD-bd_6"/>
</dbReference>
<dbReference type="CDD" id="cd06186">
    <property type="entry name" value="NOX_Duox_like_FAD_NADP"/>
    <property type="match status" value="1"/>
</dbReference>
<dbReference type="PRINTS" id="PR00466">
    <property type="entry name" value="GP91PHOX"/>
</dbReference>
<feature type="domain" description="Ferric reductase NAD binding" evidence="11">
    <location>
        <begin position="456"/>
        <end position="673"/>
    </location>
</feature>
<proteinExistence type="predicted"/>
<dbReference type="InterPro" id="IPR039261">
    <property type="entry name" value="FNR_nucleotide-bd"/>
</dbReference>
<reference evidence="12" key="1">
    <citation type="submission" date="2020-09" db="EMBL/GenBank/DDBJ databases">
        <title>Comparative genome analyses of four rice-infecting Rhizoctonia solani isolates reveal extensive enrichment of homogalacturonan modification genes.</title>
        <authorList>
            <person name="Lee D.-Y."/>
            <person name="Jeon J."/>
            <person name="Kim K.-T."/>
            <person name="Cheong K."/>
            <person name="Song H."/>
            <person name="Choi G."/>
            <person name="Ko J."/>
            <person name="Opiyo S.O."/>
            <person name="Zuo S."/>
            <person name="Madhav S."/>
            <person name="Lee Y.-H."/>
            <person name="Wang G.-L."/>
        </authorList>
    </citation>
    <scope>NUCLEOTIDE SEQUENCE</scope>
    <source>
        <strain evidence="12">AG1-IA B2</strain>
    </source>
</reference>
<evidence type="ECO:0000256" key="2">
    <source>
        <dbReference type="ARBA" id="ARBA00022692"/>
    </source>
</evidence>